<dbReference type="RefSeq" id="WP_221445048.1">
    <property type="nucleotide sequence ID" value="NZ_JACHLL010000001.1"/>
</dbReference>
<keyword evidence="1" id="KW-0732">Signal</keyword>
<evidence type="ECO:0000259" key="2">
    <source>
        <dbReference type="Pfam" id="PF07589"/>
    </source>
</evidence>
<dbReference type="InterPro" id="IPR013424">
    <property type="entry name" value="Ice-binding_C"/>
</dbReference>
<comment type="caution">
    <text evidence="3">The sequence shown here is derived from an EMBL/GenBank/DDBJ whole genome shotgun (WGS) entry which is preliminary data.</text>
</comment>
<proteinExistence type="predicted"/>
<dbReference type="Proteomes" id="UP000557193">
    <property type="component" value="Unassembled WGS sequence"/>
</dbReference>
<keyword evidence="4" id="KW-1185">Reference proteome</keyword>
<feature type="domain" description="Ice-binding protein C-terminal" evidence="2">
    <location>
        <begin position="168"/>
        <end position="192"/>
    </location>
</feature>
<feature type="signal peptide" evidence="1">
    <location>
        <begin position="1"/>
        <end position="24"/>
    </location>
</feature>
<protein>
    <recommendedName>
        <fullName evidence="2">Ice-binding protein C-terminal domain-containing protein</fullName>
    </recommendedName>
</protein>
<dbReference type="Pfam" id="PF07589">
    <property type="entry name" value="PEP-CTERM"/>
    <property type="match status" value="1"/>
</dbReference>
<dbReference type="NCBIfam" id="TIGR02595">
    <property type="entry name" value="PEP_CTERM"/>
    <property type="match status" value="1"/>
</dbReference>
<evidence type="ECO:0000313" key="4">
    <source>
        <dbReference type="Proteomes" id="UP000557193"/>
    </source>
</evidence>
<evidence type="ECO:0000313" key="3">
    <source>
        <dbReference type="EMBL" id="MBB6340646.1"/>
    </source>
</evidence>
<reference evidence="3 4" key="1">
    <citation type="submission" date="2020-08" db="EMBL/GenBank/DDBJ databases">
        <title>Functional genomics of gut bacteria from endangered species of beetles.</title>
        <authorList>
            <person name="Carlos-Shanley C."/>
        </authorList>
    </citation>
    <scope>NUCLEOTIDE SEQUENCE [LARGE SCALE GENOMIC DNA]</scope>
    <source>
        <strain evidence="3 4">S00202</strain>
    </source>
</reference>
<name>A0A7X0BSE0_9PSED</name>
<dbReference type="EMBL" id="JACHLL010000001">
    <property type="protein sequence ID" value="MBB6340646.1"/>
    <property type="molecule type" value="Genomic_DNA"/>
</dbReference>
<accession>A0A7X0BSE0</accession>
<sequence length="199" mass="20997">MKSKSFKNFIAAAATVLVSVGAQATVIDFESTGTPRNYNALDYAVDGFVFNQTMDNVDISAGAPWAGNGPAHSGSFAALNNYGGIGEITKAGGGTFSFESLWLKSWYNQQISGTITGLFQGTEVGSISGVFNGWTLFSGNFTGIDTLRISTNSIFLVDDISLDSVVSPVPEPETYALLLAGLGLMGVAARRRKQQEMAV</sequence>
<organism evidence="3 4">
    <name type="scientific">Pseudomonas fluvialis</name>
    <dbReference type="NCBI Taxonomy" id="1793966"/>
    <lineage>
        <taxon>Bacteria</taxon>
        <taxon>Pseudomonadati</taxon>
        <taxon>Pseudomonadota</taxon>
        <taxon>Gammaproteobacteria</taxon>
        <taxon>Pseudomonadales</taxon>
        <taxon>Pseudomonadaceae</taxon>
        <taxon>Pseudomonas</taxon>
    </lineage>
</organism>
<evidence type="ECO:0000256" key="1">
    <source>
        <dbReference type="SAM" id="SignalP"/>
    </source>
</evidence>
<gene>
    <name evidence="3" type="ORF">HNP49_000796</name>
</gene>
<dbReference type="AlphaFoldDB" id="A0A7X0BSE0"/>
<feature type="chain" id="PRO_5030534780" description="Ice-binding protein C-terminal domain-containing protein" evidence="1">
    <location>
        <begin position="25"/>
        <end position="199"/>
    </location>
</feature>